<dbReference type="KEGG" id="vg:55816763"/>
<reference evidence="2 3" key="1">
    <citation type="submission" date="2020-02" db="EMBL/GenBank/DDBJ databases">
        <authorList>
            <person name="Bojorquez D.A."/>
            <person name="Alcantara J.K.D.L."/>
            <person name="Arambulo J.M.L."/>
            <person name="Budzinski C.A."/>
            <person name="Campbell G.A."/>
            <person name="Dosanjh M.K."/>
            <person name="Gallardo M.A."/>
            <person name="Huang C."/>
            <person name="Nguyen N."/>
            <person name="Yee O.M."/>
            <person name="Ngo R.T."/>
            <person name="Kapinos A."/>
            <person name="Freise A.C."/>
            <person name="Reddi K."/>
            <person name="Moberg-Parker J."/>
            <person name="Garlena R.A."/>
            <person name="Russell D.A."/>
            <person name="Pope W.H."/>
            <person name="Jacobs-Sera D."/>
            <person name="Hatfull G.F."/>
        </authorList>
    </citation>
    <scope>NUCLEOTIDE SEQUENCE [LARGE SCALE GENOMIC DNA]</scope>
</reference>
<dbReference type="GO" id="GO:0006310">
    <property type="term" value="P:DNA recombination"/>
    <property type="evidence" value="ECO:0007669"/>
    <property type="project" value="InterPro"/>
</dbReference>
<dbReference type="GeneID" id="55816763"/>
<keyword evidence="3" id="KW-1185">Reference proteome</keyword>
<dbReference type="RefSeq" id="YP_009887308.1">
    <property type="nucleotide sequence ID" value="NC_049498.1"/>
</dbReference>
<evidence type="ECO:0000313" key="3">
    <source>
        <dbReference type="Proteomes" id="UP000500909"/>
    </source>
</evidence>
<organism evidence="2 3">
    <name type="scientific">Arthrobacter phage Abba</name>
    <dbReference type="NCBI Taxonomy" id="2713256"/>
    <lineage>
        <taxon>Viruses</taxon>
        <taxon>Duplodnaviria</taxon>
        <taxon>Heunggongvirae</taxon>
        <taxon>Uroviricota</taxon>
        <taxon>Caudoviricetes</taxon>
        <taxon>Berryhillviridae</taxon>
        <taxon>Ayohtrevirus</taxon>
        <taxon>Ayohtrevirus abba</taxon>
    </lineage>
</organism>
<proteinExistence type="predicted"/>
<dbReference type="GO" id="GO:0006281">
    <property type="term" value="P:DNA repair"/>
    <property type="evidence" value="ECO:0007669"/>
    <property type="project" value="InterPro"/>
</dbReference>
<dbReference type="SUPFAM" id="SSF103084">
    <property type="entry name" value="Holliday junction resolvase RusA"/>
    <property type="match status" value="1"/>
</dbReference>
<evidence type="ECO:0000313" key="2">
    <source>
        <dbReference type="EMBL" id="QIN94371.1"/>
    </source>
</evidence>
<dbReference type="Gene3D" id="3.30.1330.70">
    <property type="entry name" value="Holliday junction resolvase RusA"/>
    <property type="match status" value="1"/>
</dbReference>
<evidence type="ECO:0000256" key="1">
    <source>
        <dbReference type="SAM" id="MobiDB-lite"/>
    </source>
</evidence>
<protein>
    <submittedName>
        <fullName evidence="2">RusA-like resolvase</fullName>
    </submittedName>
</protein>
<feature type="region of interest" description="Disordered" evidence="1">
    <location>
        <begin position="1"/>
        <end position="44"/>
    </location>
</feature>
<name>A0A6G8R2H8_9CAUD</name>
<dbReference type="Proteomes" id="UP000500909">
    <property type="component" value="Segment"/>
</dbReference>
<dbReference type="EMBL" id="MT024868">
    <property type="protein sequence ID" value="QIN94371.1"/>
    <property type="molecule type" value="Genomic_DNA"/>
</dbReference>
<sequence length="191" mass="21734">MTTQHDAARTRPQTARRKRPSKAVAGAKSPSKAITPRAPLKPLDRLPRLDPDPFEVELHAQFDVDVRLIDWQASRMSANDRYPTVKIGKRQIQPDKVKRTQLWVELGAAAVRRAAVEPLPWARIVVYTRFPTNVRREVSNLQPTAKGIIDGFVKAGLLPDDRDEMLDGPDMRRLWPNGPHRVVVQVWRKSC</sequence>
<gene>
    <name evidence="2" type="primary">42</name>
    <name evidence="2" type="ORF">SEA_ABBA_42</name>
</gene>
<dbReference type="GO" id="GO:0000287">
    <property type="term" value="F:magnesium ion binding"/>
    <property type="evidence" value="ECO:0007669"/>
    <property type="project" value="InterPro"/>
</dbReference>
<dbReference type="InterPro" id="IPR036614">
    <property type="entry name" value="RusA-like_sf"/>
</dbReference>
<accession>A0A6G8R2H8</accession>